<comment type="caution">
    <text evidence="5">The sequence shown here is derived from an EMBL/GenBank/DDBJ whole genome shotgun (WGS) entry which is preliminary data.</text>
</comment>
<dbReference type="InterPro" id="IPR036390">
    <property type="entry name" value="WH_DNA-bd_sf"/>
</dbReference>
<dbReference type="Gene3D" id="3.40.1410.10">
    <property type="entry name" value="Chorismate lyase-like"/>
    <property type="match status" value="1"/>
</dbReference>
<dbReference type="PRINTS" id="PR00035">
    <property type="entry name" value="HTHGNTR"/>
</dbReference>
<dbReference type="GO" id="GO:0045892">
    <property type="term" value="P:negative regulation of DNA-templated transcription"/>
    <property type="evidence" value="ECO:0007669"/>
    <property type="project" value="TreeGrafter"/>
</dbReference>
<dbReference type="GO" id="GO:0003677">
    <property type="term" value="F:DNA binding"/>
    <property type="evidence" value="ECO:0007669"/>
    <property type="project" value="UniProtKB-KW"/>
</dbReference>
<dbReference type="Proteomes" id="UP000465778">
    <property type="component" value="Unassembled WGS sequence"/>
</dbReference>
<evidence type="ECO:0000313" key="5">
    <source>
        <dbReference type="EMBL" id="KAF0824971.1"/>
    </source>
</evidence>
<dbReference type="PROSITE" id="PS50949">
    <property type="entry name" value="HTH_GNTR"/>
    <property type="match status" value="1"/>
</dbReference>
<keyword evidence="3" id="KW-0804">Transcription</keyword>
<proteinExistence type="predicted"/>
<dbReference type="InterPro" id="IPR011663">
    <property type="entry name" value="UTRA"/>
</dbReference>
<dbReference type="SMART" id="SM00866">
    <property type="entry name" value="UTRA"/>
    <property type="match status" value="1"/>
</dbReference>
<protein>
    <submittedName>
        <fullName evidence="5">Putative transcriptional regulator of N-Acetylglucosamine utilization, GntR family</fullName>
    </submittedName>
</protein>
<dbReference type="SUPFAM" id="SSF46785">
    <property type="entry name" value="Winged helix' DNA-binding domain"/>
    <property type="match status" value="1"/>
</dbReference>
<reference evidence="5 6" key="1">
    <citation type="journal article" date="2020" name="G3 (Bethesda)">
        <title>Whole Genome Sequencing and Comparative Genomics of Two Nematicidal Bacillus Strains Reveals a Wide Range of Possible Virulence Factors.</title>
        <authorList>
            <person name="Susic N."/>
            <person name="Janezic S."/>
            <person name="Rupnik M."/>
            <person name="Geric Stare B."/>
        </authorList>
    </citation>
    <scope>NUCLEOTIDE SEQUENCE [LARGE SCALE GENOMIC DNA]</scope>
    <source>
        <strain evidence="5 6">I-1582</strain>
    </source>
</reference>
<evidence type="ECO:0000313" key="6">
    <source>
        <dbReference type="Proteomes" id="UP000465778"/>
    </source>
</evidence>
<dbReference type="SUPFAM" id="SSF64288">
    <property type="entry name" value="Chorismate lyase-like"/>
    <property type="match status" value="1"/>
</dbReference>
<sequence length="233" mass="27057">MSQPLYVQVANQIRNNILQNIWTEKLPSEKDLCSHFEVSRITLRRAVQELCNEGLIDKRHGIGMFVGKNDFQLVGSVLRDRLFNENQIEHKLLQISREIKPNVLVRKLLKLNSLDKAIYIERLVYHKGDPVDYEKIWIPEKFDNGELIEKISKYELIIPALEQIGISISKTRLMLEPQILTENSTNLKQRIGSPVLLLWRIAFDLQEQPVALIEHLVTNQGSKNLLHFDFPNS</sequence>
<dbReference type="InterPro" id="IPR000524">
    <property type="entry name" value="Tscrpt_reg_HTH_GntR"/>
</dbReference>
<dbReference type="GO" id="GO:0003700">
    <property type="term" value="F:DNA-binding transcription factor activity"/>
    <property type="evidence" value="ECO:0007669"/>
    <property type="project" value="InterPro"/>
</dbReference>
<dbReference type="InterPro" id="IPR028978">
    <property type="entry name" value="Chorismate_lyase_/UTRA_dom_sf"/>
</dbReference>
<accession>A0A800MYT5</accession>
<dbReference type="OrthoDB" id="457376at2"/>
<name>A0A800MYT5_CYTFI</name>
<evidence type="ECO:0000259" key="4">
    <source>
        <dbReference type="PROSITE" id="PS50949"/>
    </source>
</evidence>
<dbReference type="InterPro" id="IPR036388">
    <property type="entry name" value="WH-like_DNA-bd_sf"/>
</dbReference>
<dbReference type="Pfam" id="PF07702">
    <property type="entry name" value="UTRA"/>
    <property type="match status" value="1"/>
</dbReference>
<evidence type="ECO:0000256" key="3">
    <source>
        <dbReference type="ARBA" id="ARBA00023163"/>
    </source>
</evidence>
<dbReference type="AlphaFoldDB" id="A0A800MYT5"/>
<dbReference type="PANTHER" id="PTHR44846">
    <property type="entry name" value="MANNOSYL-D-GLYCERATE TRANSPORT/METABOLISM SYSTEM REPRESSOR MNGR-RELATED"/>
    <property type="match status" value="1"/>
</dbReference>
<dbReference type="CDD" id="cd07377">
    <property type="entry name" value="WHTH_GntR"/>
    <property type="match status" value="1"/>
</dbReference>
<dbReference type="InterPro" id="IPR050679">
    <property type="entry name" value="Bact_HTH_transcr_reg"/>
</dbReference>
<dbReference type="RefSeq" id="WP_159344515.1">
    <property type="nucleotide sequence ID" value="NZ_JBALOT010000055.1"/>
</dbReference>
<dbReference type="Gene3D" id="1.10.10.10">
    <property type="entry name" value="Winged helix-like DNA-binding domain superfamily/Winged helix DNA-binding domain"/>
    <property type="match status" value="1"/>
</dbReference>
<evidence type="ECO:0000256" key="1">
    <source>
        <dbReference type="ARBA" id="ARBA00023015"/>
    </source>
</evidence>
<keyword evidence="1" id="KW-0805">Transcription regulation</keyword>
<evidence type="ECO:0000256" key="2">
    <source>
        <dbReference type="ARBA" id="ARBA00023125"/>
    </source>
</evidence>
<dbReference type="Pfam" id="PF00392">
    <property type="entry name" value="GntR"/>
    <property type="match status" value="1"/>
</dbReference>
<dbReference type="EMBL" id="VDEM01000008">
    <property type="protein sequence ID" value="KAF0824971.1"/>
    <property type="molecule type" value="Genomic_DNA"/>
</dbReference>
<feature type="domain" description="HTH gntR-type" evidence="4">
    <location>
        <begin position="3"/>
        <end position="69"/>
    </location>
</feature>
<keyword evidence="2" id="KW-0238">DNA-binding</keyword>
<dbReference type="PANTHER" id="PTHR44846:SF1">
    <property type="entry name" value="MANNOSYL-D-GLYCERATE TRANSPORT_METABOLISM SYSTEM REPRESSOR MNGR-RELATED"/>
    <property type="match status" value="1"/>
</dbReference>
<dbReference type="SMART" id="SM00345">
    <property type="entry name" value="HTH_GNTR"/>
    <property type="match status" value="1"/>
</dbReference>
<gene>
    <name evidence="5" type="ORF">KIS1582_1173</name>
</gene>
<organism evidence="5 6">
    <name type="scientific">Cytobacillus firmus</name>
    <name type="common">Bacillus firmus</name>
    <dbReference type="NCBI Taxonomy" id="1399"/>
    <lineage>
        <taxon>Bacteria</taxon>
        <taxon>Bacillati</taxon>
        <taxon>Bacillota</taxon>
        <taxon>Bacilli</taxon>
        <taxon>Bacillales</taxon>
        <taxon>Bacillaceae</taxon>
        <taxon>Cytobacillus</taxon>
    </lineage>
</organism>